<protein>
    <submittedName>
        <fullName evidence="2">GNAT family N-acetyltransferase</fullName>
    </submittedName>
</protein>
<evidence type="ECO:0000313" key="2">
    <source>
        <dbReference type="EMBL" id="RDU74583.1"/>
    </source>
</evidence>
<dbReference type="SUPFAM" id="SSF55729">
    <property type="entry name" value="Acyl-CoA N-acyltransferases (Nat)"/>
    <property type="match status" value="1"/>
</dbReference>
<dbReference type="GO" id="GO:0016747">
    <property type="term" value="F:acyltransferase activity, transferring groups other than amino-acyl groups"/>
    <property type="evidence" value="ECO:0007669"/>
    <property type="project" value="InterPro"/>
</dbReference>
<dbReference type="Gene3D" id="3.40.630.30">
    <property type="match status" value="1"/>
</dbReference>
<evidence type="ECO:0000313" key="3">
    <source>
        <dbReference type="Proteomes" id="UP000256695"/>
    </source>
</evidence>
<reference evidence="2 3" key="1">
    <citation type="submission" date="2018-04" db="EMBL/GenBank/DDBJ databases">
        <title>Novel Campyloabacter and Helicobacter Species and Strains.</title>
        <authorList>
            <person name="Mannion A.J."/>
            <person name="Shen Z."/>
            <person name="Fox J.G."/>
        </authorList>
    </citation>
    <scope>NUCLEOTIDE SEQUENCE [LARGE SCALE GENOMIC DNA]</scope>
    <source>
        <strain evidence="2 3">MIT 04-9362</strain>
    </source>
</reference>
<organism evidence="2 3">
    <name type="scientific">Helicobacter anseris</name>
    <dbReference type="NCBI Taxonomy" id="375926"/>
    <lineage>
        <taxon>Bacteria</taxon>
        <taxon>Pseudomonadati</taxon>
        <taxon>Campylobacterota</taxon>
        <taxon>Epsilonproteobacteria</taxon>
        <taxon>Campylobacterales</taxon>
        <taxon>Helicobacteraceae</taxon>
        <taxon>Helicobacter</taxon>
    </lineage>
</organism>
<evidence type="ECO:0000259" key="1">
    <source>
        <dbReference type="PROSITE" id="PS51186"/>
    </source>
</evidence>
<dbReference type="AlphaFoldDB" id="A0A3D8JAN3"/>
<keyword evidence="3" id="KW-1185">Reference proteome</keyword>
<sequence length="154" mass="18466">MYLDQMTNHQTIIDIKPSFSELAIYHYLSEAKKFYPNFDLWYFTNVLPSLLRKEKQILTIKDEKNLKGVAIVKNTPEEKKICTLRVIEKYQNRGIGIKLFEKSFEALQTRTPLLSVSEEKYPDFKKIFDYYGFKLTSIKKDYYRIGIQEYFFNE</sequence>
<dbReference type="Proteomes" id="UP000256695">
    <property type="component" value="Unassembled WGS sequence"/>
</dbReference>
<dbReference type="CDD" id="cd04301">
    <property type="entry name" value="NAT_SF"/>
    <property type="match status" value="1"/>
</dbReference>
<dbReference type="OrthoDB" id="1949423at2"/>
<gene>
    <name evidence="2" type="ORF">CQA57_00605</name>
</gene>
<accession>A0A3D8JAN3</accession>
<dbReference type="RefSeq" id="WP_115578292.1">
    <property type="nucleotide sequence ID" value="NZ_NXLX01000001.1"/>
</dbReference>
<dbReference type="InterPro" id="IPR000182">
    <property type="entry name" value="GNAT_dom"/>
</dbReference>
<proteinExistence type="predicted"/>
<name>A0A3D8JAN3_9HELI</name>
<dbReference type="Pfam" id="PF13673">
    <property type="entry name" value="Acetyltransf_10"/>
    <property type="match status" value="1"/>
</dbReference>
<keyword evidence="2" id="KW-0808">Transferase</keyword>
<comment type="caution">
    <text evidence="2">The sequence shown here is derived from an EMBL/GenBank/DDBJ whole genome shotgun (WGS) entry which is preliminary data.</text>
</comment>
<feature type="domain" description="N-acetyltransferase" evidence="1">
    <location>
        <begin position="13"/>
        <end position="154"/>
    </location>
</feature>
<dbReference type="InterPro" id="IPR016181">
    <property type="entry name" value="Acyl_CoA_acyltransferase"/>
</dbReference>
<dbReference type="PROSITE" id="PS51186">
    <property type="entry name" value="GNAT"/>
    <property type="match status" value="1"/>
</dbReference>
<dbReference type="EMBL" id="NXLX01000001">
    <property type="protein sequence ID" value="RDU74583.1"/>
    <property type="molecule type" value="Genomic_DNA"/>
</dbReference>